<dbReference type="AlphaFoldDB" id="A0A415D561"/>
<dbReference type="EMBL" id="QRMI01000017">
    <property type="protein sequence ID" value="RHJ61251.1"/>
    <property type="molecule type" value="Genomic_DNA"/>
</dbReference>
<reference evidence="1 2" key="1">
    <citation type="submission" date="2018-08" db="EMBL/GenBank/DDBJ databases">
        <title>A genome reference for cultivated species of the human gut microbiota.</title>
        <authorList>
            <person name="Zou Y."/>
            <person name="Xue W."/>
            <person name="Luo G."/>
        </authorList>
    </citation>
    <scope>NUCLEOTIDE SEQUENCE [LARGE SCALE GENOMIC DNA]</scope>
    <source>
        <strain evidence="1 2">AM09-9</strain>
    </source>
</reference>
<gene>
    <name evidence="1" type="ORF">DW116_07915</name>
</gene>
<comment type="caution">
    <text evidence="1">The sequence shown here is derived from an EMBL/GenBank/DDBJ whole genome shotgun (WGS) entry which is preliminary data.</text>
</comment>
<accession>A0A415D561</accession>
<evidence type="ECO:0000313" key="2">
    <source>
        <dbReference type="Proteomes" id="UP000285832"/>
    </source>
</evidence>
<evidence type="ECO:0008006" key="3">
    <source>
        <dbReference type="Google" id="ProtNLM"/>
    </source>
</evidence>
<protein>
    <recommendedName>
        <fullName evidence="3">ImmA/IrrE family metallo-endopeptidase</fullName>
    </recommendedName>
</protein>
<sequence length="143" mass="16310">MDKKQICIKFAREICDILDISTPAIKFVSADRMQTSTQIAALTPDAILIRNDMTVSPELFFAIAHELRHFYQISNGADLKEYQTSDKISKEQYNLQPLEVDANAFAALVMSDFFGIAPRFQNLPESVRDAISGRMEQIRKEYE</sequence>
<dbReference type="Gene3D" id="1.10.10.2910">
    <property type="match status" value="1"/>
</dbReference>
<organism evidence="1 2">
    <name type="scientific">[Ruminococcus] lactaris</name>
    <dbReference type="NCBI Taxonomy" id="46228"/>
    <lineage>
        <taxon>Bacteria</taxon>
        <taxon>Bacillati</taxon>
        <taxon>Bacillota</taxon>
        <taxon>Clostridia</taxon>
        <taxon>Lachnospirales</taxon>
        <taxon>Lachnospiraceae</taxon>
        <taxon>Mediterraneibacter</taxon>
    </lineage>
</organism>
<proteinExistence type="predicted"/>
<evidence type="ECO:0000313" key="1">
    <source>
        <dbReference type="EMBL" id="RHJ61251.1"/>
    </source>
</evidence>
<name>A0A415D561_9FIRM</name>
<dbReference type="RefSeq" id="WP_118279095.1">
    <property type="nucleotide sequence ID" value="NZ_JAQDJO010000018.1"/>
</dbReference>
<dbReference type="Proteomes" id="UP000285832">
    <property type="component" value="Unassembled WGS sequence"/>
</dbReference>